<protein>
    <submittedName>
        <fullName evidence="1">Uncharacterized protein</fullName>
    </submittedName>
</protein>
<reference evidence="1 2" key="2">
    <citation type="submission" date="2019-09" db="EMBL/GenBank/DDBJ databases">
        <title>Complete Genome Sequence and Methylome Analysis of free living Spirochaetas.</title>
        <authorList>
            <person name="Leshcheva N."/>
            <person name="Mikheeva N."/>
        </authorList>
    </citation>
    <scope>NUCLEOTIDE SEQUENCE [LARGE SCALE GENOMIC DNA]</scope>
    <source>
        <strain evidence="1 2">P</strain>
    </source>
</reference>
<dbReference type="EMBL" id="CP035807">
    <property type="protein sequence ID" value="QEN04718.1"/>
    <property type="molecule type" value="Genomic_DNA"/>
</dbReference>
<reference evidence="1 2" key="1">
    <citation type="submission" date="2019-02" db="EMBL/GenBank/DDBJ databases">
        <authorList>
            <person name="Fomenkov A."/>
            <person name="Dubinina G."/>
            <person name="Grabovich M."/>
            <person name="Vincze T."/>
            <person name="Roberts R.J."/>
        </authorList>
    </citation>
    <scope>NUCLEOTIDE SEQUENCE [LARGE SCALE GENOMIC DNA]</scope>
    <source>
        <strain evidence="1 2">P</strain>
    </source>
</reference>
<dbReference type="AlphaFoldDB" id="A0A5C1QBF8"/>
<sequence>MLIHDQMIHNRIIMNFHHEYPVIKVLDAVGAMIDNGQNGTDVVIIDGYDFNRGAIKDIDQIKKFAKEKSVEVWFSDTIYPNSLDEDGIPKNLNPFIHDIKTVLTIKPDGNSLKLSFVKHGAISQESHLCLDAKTLLIC</sequence>
<name>A0A5C1QBF8_9SPIO</name>
<gene>
    <name evidence="1" type="ORF">EW093_08355</name>
</gene>
<dbReference type="OrthoDB" id="368791at2"/>
<accession>A0A5C1QBF8</accession>
<dbReference type="KEGG" id="sper:EW093_08355"/>
<proteinExistence type="predicted"/>
<keyword evidence="2" id="KW-1185">Reference proteome</keyword>
<evidence type="ECO:0000313" key="1">
    <source>
        <dbReference type="EMBL" id="QEN04718.1"/>
    </source>
</evidence>
<dbReference type="Proteomes" id="UP000323824">
    <property type="component" value="Chromosome"/>
</dbReference>
<dbReference type="RefSeq" id="WP_149567961.1">
    <property type="nucleotide sequence ID" value="NZ_CP035807.1"/>
</dbReference>
<organism evidence="1 2">
    <name type="scientific">Thiospirochaeta perfilievii</name>
    <dbReference type="NCBI Taxonomy" id="252967"/>
    <lineage>
        <taxon>Bacteria</taxon>
        <taxon>Pseudomonadati</taxon>
        <taxon>Spirochaetota</taxon>
        <taxon>Spirochaetia</taxon>
        <taxon>Spirochaetales</taxon>
        <taxon>Spirochaetaceae</taxon>
        <taxon>Thiospirochaeta</taxon>
    </lineage>
</organism>
<evidence type="ECO:0000313" key="2">
    <source>
        <dbReference type="Proteomes" id="UP000323824"/>
    </source>
</evidence>